<evidence type="ECO:0000313" key="3">
    <source>
        <dbReference type="EMBL" id="GAA1512892.1"/>
    </source>
</evidence>
<dbReference type="PANTHER" id="PTHR30627">
    <property type="entry name" value="PEPTIDOGLYCAN D,D-TRANSPEPTIDASE"/>
    <property type="match status" value="1"/>
</dbReference>
<gene>
    <name evidence="3" type="ORF">GCM10009788_16780</name>
</gene>
<evidence type="ECO:0000313" key="4">
    <source>
        <dbReference type="Proteomes" id="UP001500842"/>
    </source>
</evidence>
<dbReference type="EMBL" id="BAAAOR010000014">
    <property type="protein sequence ID" value="GAA1512892.1"/>
    <property type="molecule type" value="Genomic_DNA"/>
</dbReference>
<dbReference type="RefSeq" id="WP_141005249.1">
    <property type="nucleotide sequence ID" value="NZ_BAAAOR010000014.1"/>
</dbReference>
<sequence>MNKPIRAVSIFCMFLFLALMANVTYVQFWKSDDYNTDPRNARVAEASYSRERGQILVGDQPVATSKPSDDRYKYLRVYPEAGARMFAPVTGYLQLGSQTGIERSQNAVLTGEDPQLFVTRLVDLLKGETAQGGNVVLTLDADAQKAAFEGLRDTLGPKGEGSVVAIQPKTGRVLAMASYPSYDPNELATHDSAKASETYQALDGDDREPLLNRAIRTRLFPGSTFKLVTAAAAIESGKYHVGDDVPAGATYQPPGTTHRIGNDGRGQCSPAKIGFATAMEFSCNTTFAQLAVEVGPEKMREQAEAFGFNNSSLLDLQGQVQSVYPTGVDVPESEGGGTRELSLAETAQTGIGQNTVQATPLQMAMVTAAIANQGTLMRPYLVEQVQTAGFDVLRTTEPEVLNDHAVSARTAGELTDLLVATVESGTASPARIDDVKVAGKTGTAQRGDSLCSAGGKPPYAWFVSFAPADNAEVAVAVMIEEAPDRACGEIAGGQLGGPIAKAVMEAVLNK</sequence>
<dbReference type="Gene3D" id="3.40.710.10">
    <property type="entry name" value="DD-peptidase/beta-lactamase superfamily"/>
    <property type="match status" value="1"/>
</dbReference>
<dbReference type="InterPro" id="IPR050515">
    <property type="entry name" value="Beta-lactam/transpept"/>
</dbReference>
<keyword evidence="4" id="KW-1185">Reference proteome</keyword>
<evidence type="ECO:0000259" key="1">
    <source>
        <dbReference type="Pfam" id="PF00905"/>
    </source>
</evidence>
<accession>A0ABN2A753</accession>
<dbReference type="Pfam" id="PF00905">
    <property type="entry name" value="Transpeptidase"/>
    <property type="match status" value="1"/>
</dbReference>
<dbReference type="InterPro" id="IPR054120">
    <property type="entry name" value="PBPA_dimer"/>
</dbReference>
<feature type="domain" description="Penicillin-binding protein transpeptidase" evidence="1">
    <location>
        <begin position="161"/>
        <end position="505"/>
    </location>
</feature>
<dbReference type="PANTHER" id="PTHR30627:SF24">
    <property type="entry name" value="PENICILLIN-BINDING PROTEIN 4B"/>
    <property type="match status" value="1"/>
</dbReference>
<feature type="domain" description="Penicillin binding protein A dimerisation" evidence="2">
    <location>
        <begin position="52"/>
        <end position="135"/>
    </location>
</feature>
<proteinExistence type="predicted"/>
<dbReference type="Gene3D" id="3.90.1310.10">
    <property type="entry name" value="Penicillin-binding protein 2a (Domain 2)"/>
    <property type="match status" value="1"/>
</dbReference>
<dbReference type="SUPFAM" id="SSF56601">
    <property type="entry name" value="beta-lactamase/transpeptidase-like"/>
    <property type="match status" value="1"/>
</dbReference>
<protein>
    <submittedName>
        <fullName evidence="3">Penicillin-binding protein 2</fullName>
    </submittedName>
</protein>
<organism evidence="3 4">
    <name type="scientific">Nocardioides humi</name>
    <dbReference type="NCBI Taxonomy" id="449461"/>
    <lineage>
        <taxon>Bacteria</taxon>
        <taxon>Bacillati</taxon>
        <taxon>Actinomycetota</taxon>
        <taxon>Actinomycetes</taxon>
        <taxon>Propionibacteriales</taxon>
        <taxon>Nocardioidaceae</taxon>
        <taxon>Nocardioides</taxon>
    </lineage>
</organism>
<dbReference type="InterPro" id="IPR012338">
    <property type="entry name" value="Beta-lactam/transpept-like"/>
</dbReference>
<evidence type="ECO:0000259" key="2">
    <source>
        <dbReference type="Pfam" id="PF21922"/>
    </source>
</evidence>
<reference evidence="3 4" key="1">
    <citation type="journal article" date="2019" name="Int. J. Syst. Evol. Microbiol.">
        <title>The Global Catalogue of Microorganisms (GCM) 10K type strain sequencing project: providing services to taxonomists for standard genome sequencing and annotation.</title>
        <authorList>
            <consortium name="The Broad Institute Genomics Platform"/>
            <consortium name="The Broad Institute Genome Sequencing Center for Infectious Disease"/>
            <person name="Wu L."/>
            <person name="Ma J."/>
        </authorList>
    </citation>
    <scope>NUCLEOTIDE SEQUENCE [LARGE SCALE GENOMIC DNA]</scope>
    <source>
        <strain evidence="3 4">JCM 14942</strain>
    </source>
</reference>
<dbReference type="InterPro" id="IPR001460">
    <property type="entry name" value="PCN-bd_Tpept"/>
</dbReference>
<name>A0ABN2A753_9ACTN</name>
<dbReference type="Proteomes" id="UP001500842">
    <property type="component" value="Unassembled WGS sequence"/>
</dbReference>
<comment type="caution">
    <text evidence="3">The sequence shown here is derived from an EMBL/GenBank/DDBJ whole genome shotgun (WGS) entry which is preliminary data.</text>
</comment>
<dbReference type="Pfam" id="PF21922">
    <property type="entry name" value="PBP_dimer_2"/>
    <property type="match status" value="1"/>
</dbReference>